<dbReference type="GO" id="GO:0000160">
    <property type="term" value="P:phosphorelay signal transduction system"/>
    <property type="evidence" value="ECO:0007669"/>
    <property type="project" value="InterPro"/>
</dbReference>
<dbReference type="InterPro" id="IPR001789">
    <property type="entry name" value="Sig_transdc_resp-reg_receiver"/>
</dbReference>
<dbReference type="AlphaFoldDB" id="A0A0G1U6Y8"/>
<dbReference type="PANTHER" id="PTHR44591:SF21">
    <property type="entry name" value="TWO-COMPONENT RESPONSE REGULATOR"/>
    <property type="match status" value="1"/>
</dbReference>
<feature type="modified residue" description="4-aspartylphosphate" evidence="2">
    <location>
        <position position="51"/>
    </location>
</feature>
<feature type="domain" description="Response regulatory" evidence="3">
    <location>
        <begin position="2"/>
        <end position="111"/>
    </location>
</feature>
<proteinExistence type="predicted"/>
<dbReference type="InterPro" id="IPR050595">
    <property type="entry name" value="Bact_response_regulator"/>
</dbReference>
<dbReference type="CDD" id="cd00156">
    <property type="entry name" value="REC"/>
    <property type="match status" value="1"/>
</dbReference>
<reference evidence="4 5" key="1">
    <citation type="journal article" date="2015" name="Nature">
        <title>rRNA introns, odd ribosomes, and small enigmatic genomes across a large radiation of phyla.</title>
        <authorList>
            <person name="Brown C.T."/>
            <person name="Hug L.A."/>
            <person name="Thomas B.C."/>
            <person name="Sharon I."/>
            <person name="Castelle C.J."/>
            <person name="Singh A."/>
            <person name="Wilkins M.J."/>
            <person name="Williams K.H."/>
            <person name="Banfield J.F."/>
        </authorList>
    </citation>
    <scope>NUCLEOTIDE SEQUENCE [LARGE SCALE GENOMIC DNA]</scope>
</reference>
<dbReference type="PANTHER" id="PTHR44591">
    <property type="entry name" value="STRESS RESPONSE REGULATOR PROTEIN 1"/>
    <property type="match status" value="1"/>
</dbReference>
<name>A0A0G1U6Y8_9BACT</name>
<dbReference type="Proteomes" id="UP000033882">
    <property type="component" value="Unassembled WGS sequence"/>
</dbReference>
<dbReference type="EMBL" id="LCPB01000008">
    <property type="protein sequence ID" value="KKU89882.1"/>
    <property type="molecule type" value="Genomic_DNA"/>
</dbReference>
<dbReference type="SUPFAM" id="SSF52172">
    <property type="entry name" value="CheY-like"/>
    <property type="match status" value="1"/>
</dbReference>
<sequence length="116" mass="13081">MKILIVDDEEQIREVLREALEIAGFAVETAEDGLEALEKMRRTSFACLITDLQMPRMDGMALAKEAARLYPQIPRVMITGNRNLAAGAPVYRVLAKPFRPYEAVELVTWLTGKSMR</sequence>
<organism evidence="4 5">
    <name type="scientific">Candidatus Wolfebacteria bacterium GW2011_GWA2_47_9b</name>
    <dbReference type="NCBI Taxonomy" id="1619005"/>
    <lineage>
        <taxon>Bacteria</taxon>
        <taxon>Candidatus Wolfeibacteriota</taxon>
    </lineage>
</organism>
<comment type="caution">
    <text evidence="4">The sequence shown here is derived from an EMBL/GenBank/DDBJ whole genome shotgun (WGS) entry which is preliminary data.</text>
</comment>
<evidence type="ECO:0000313" key="5">
    <source>
        <dbReference type="Proteomes" id="UP000033882"/>
    </source>
</evidence>
<protein>
    <submittedName>
        <fullName evidence="4">Two component, sigma54 specific, transcriptional regulator, Fis family</fullName>
    </submittedName>
</protein>
<gene>
    <name evidence="4" type="ORF">UY19_C0008G0036</name>
</gene>
<evidence type="ECO:0000259" key="3">
    <source>
        <dbReference type="PROSITE" id="PS50110"/>
    </source>
</evidence>
<dbReference type="Gene3D" id="3.40.50.2300">
    <property type="match status" value="1"/>
</dbReference>
<evidence type="ECO:0000313" key="4">
    <source>
        <dbReference type="EMBL" id="KKU89882.1"/>
    </source>
</evidence>
<dbReference type="Pfam" id="PF00072">
    <property type="entry name" value="Response_reg"/>
    <property type="match status" value="1"/>
</dbReference>
<evidence type="ECO:0000256" key="1">
    <source>
        <dbReference type="ARBA" id="ARBA00022553"/>
    </source>
</evidence>
<dbReference type="SMART" id="SM00448">
    <property type="entry name" value="REC"/>
    <property type="match status" value="1"/>
</dbReference>
<dbReference type="PROSITE" id="PS50110">
    <property type="entry name" value="RESPONSE_REGULATORY"/>
    <property type="match status" value="1"/>
</dbReference>
<keyword evidence="1 2" id="KW-0597">Phosphoprotein</keyword>
<dbReference type="InterPro" id="IPR011006">
    <property type="entry name" value="CheY-like_superfamily"/>
</dbReference>
<accession>A0A0G1U6Y8</accession>
<evidence type="ECO:0000256" key="2">
    <source>
        <dbReference type="PROSITE-ProRule" id="PRU00169"/>
    </source>
</evidence>